<dbReference type="Pfam" id="PF11611">
    <property type="entry name" value="DUF4352"/>
    <property type="match status" value="1"/>
</dbReference>
<dbReference type="InterPro" id="IPR029050">
    <property type="entry name" value="Immunoprotect_excell_Ig-like"/>
</dbReference>
<evidence type="ECO:0000259" key="3">
    <source>
        <dbReference type="Pfam" id="PF11611"/>
    </source>
</evidence>
<organism evidence="4 5">
    <name type="scientific">Bacillus timonensis</name>
    <dbReference type="NCBI Taxonomy" id="1033734"/>
    <lineage>
        <taxon>Bacteria</taxon>
        <taxon>Bacillati</taxon>
        <taxon>Bacillota</taxon>
        <taxon>Bacilli</taxon>
        <taxon>Bacillales</taxon>
        <taxon>Bacillaceae</taxon>
        <taxon>Bacillus</taxon>
    </lineage>
</organism>
<keyword evidence="2" id="KW-0812">Transmembrane</keyword>
<dbReference type="Proteomes" id="UP000306477">
    <property type="component" value="Unassembled WGS sequence"/>
</dbReference>
<proteinExistence type="predicted"/>
<keyword evidence="1" id="KW-0732">Signal</keyword>
<dbReference type="Gene3D" id="2.60.40.1240">
    <property type="match status" value="1"/>
</dbReference>
<evidence type="ECO:0000256" key="1">
    <source>
        <dbReference type="ARBA" id="ARBA00022729"/>
    </source>
</evidence>
<dbReference type="OrthoDB" id="2868054at2"/>
<keyword evidence="2" id="KW-0472">Membrane</keyword>
<evidence type="ECO:0000313" key="5">
    <source>
        <dbReference type="Proteomes" id="UP000306477"/>
    </source>
</evidence>
<keyword evidence="2" id="KW-1133">Transmembrane helix</keyword>
<comment type="caution">
    <text evidence="4">The sequence shown here is derived from an EMBL/GenBank/DDBJ whole genome shotgun (WGS) entry which is preliminary data.</text>
</comment>
<gene>
    <name evidence="4" type="ORF">E1I69_09305</name>
</gene>
<feature type="transmembrane region" description="Helical" evidence="2">
    <location>
        <begin position="6"/>
        <end position="24"/>
    </location>
</feature>
<keyword evidence="5" id="KW-1185">Reference proteome</keyword>
<evidence type="ECO:0000313" key="4">
    <source>
        <dbReference type="EMBL" id="THE13056.1"/>
    </source>
</evidence>
<protein>
    <submittedName>
        <fullName evidence="4">DUF4352 domain-containing protein</fullName>
    </submittedName>
</protein>
<dbReference type="InterPro" id="IPR029051">
    <property type="entry name" value="DUF4352"/>
</dbReference>
<sequence length="218" mass="23818">MQEIMFLHFSTTVFLPIMACNSYLSYKTFDIIFLNIINFKIKKGGAYGMKKWGFLFVLVLSVFLISACGGSSETGGDGISEDGTLTIGETGLYSSTAGDFEVTLNSVKFETGEDGEKALRGTYVVANATVTSRASKAVNIEDVLPFKIFVDNVVNWNNVTAGTEFSFGTQISGEIKEGDSVTGEIIFDARESDTYKIMLGSKAETTKLEWDLTPDDFQ</sequence>
<dbReference type="EMBL" id="SLUB01000012">
    <property type="protein sequence ID" value="THE13056.1"/>
    <property type="molecule type" value="Genomic_DNA"/>
</dbReference>
<name>A0A4S3PUK8_9BACI</name>
<reference evidence="4 5" key="1">
    <citation type="journal article" date="2019" name="Indoor Air">
        <title>Impacts of indoor surface finishes on bacterial viability.</title>
        <authorList>
            <person name="Hu J."/>
            <person name="Maamar S.B."/>
            <person name="Glawe A.J."/>
            <person name="Gottel N."/>
            <person name="Gilbert J.A."/>
            <person name="Hartmann E.M."/>
        </authorList>
    </citation>
    <scope>NUCLEOTIDE SEQUENCE [LARGE SCALE GENOMIC DNA]</scope>
    <source>
        <strain evidence="4 5">AF060A6</strain>
    </source>
</reference>
<evidence type="ECO:0000256" key="2">
    <source>
        <dbReference type="SAM" id="Phobius"/>
    </source>
</evidence>
<accession>A0A4S3PUK8</accession>
<feature type="transmembrane region" description="Helical" evidence="2">
    <location>
        <begin position="52"/>
        <end position="72"/>
    </location>
</feature>
<dbReference type="AlphaFoldDB" id="A0A4S3PUK8"/>
<feature type="domain" description="DUF4352" evidence="3">
    <location>
        <begin position="95"/>
        <end position="199"/>
    </location>
</feature>